<dbReference type="Proteomes" id="UP001231189">
    <property type="component" value="Unassembled WGS sequence"/>
</dbReference>
<reference evidence="2" key="1">
    <citation type="submission" date="2023-07" db="EMBL/GenBank/DDBJ databases">
        <title>A chromosome-level genome assembly of Lolium multiflorum.</title>
        <authorList>
            <person name="Chen Y."/>
            <person name="Copetti D."/>
            <person name="Kolliker R."/>
            <person name="Studer B."/>
        </authorList>
    </citation>
    <scope>NUCLEOTIDE SEQUENCE</scope>
    <source>
        <strain evidence="2">02402/16</strain>
        <tissue evidence="2">Leaf</tissue>
    </source>
</reference>
<feature type="compositionally biased region" description="Pro residues" evidence="1">
    <location>
        <begin position="68"/>
        <end position="87"/>
    </location>
</feature>
<dbReference type="EMBL" id="JAUUTY010000003">
    <property type="protein sequence ID" value="KAK1663217.1"/>
    <property type="molecule type" value="Genomic_DNA"/>
</dbReference>
<feature type="region of interest" description="Disordered" evidence="1">
    <location>
        <begin position="42"/>
        <end position="116"/>
    </location>
</feature>
<comment type="caution">
    <text evidence="2">The sequence shown here is derived from an EMBL/GenBank/DDBJ whole genome shotgun (WGS) entry which is preliminary data.</text>
</comment>
<protein>
    <submittedName>
        <fullName evidence="2">Uncharacterized protein</fullName>
    </submittedName>
</protein>
<sequence length="173" mass="17951">MPRGRYRGGHCLTSSPRASAPLALFFARAPCCSGERLPLAHSGERISADPPPLLRRAGATGPRVSTERPPPPPSPPSRAAGAPPPDPASVVTRAPGEETEPSRSPASASSSARTSTAGWPAGFNFFRRFLDFFGLQPHHLPANACVLLSCYVAFMEATPACGRTSTSGAGSST</sequence>
<proteinExistence type="predicted"/>
<evidence type="ECO:0000313" key="2">
    <source>
        <dbReference type="EMBL" id="KAK1663217.1"/>
    </source>
</evidence>
<accession>A0AAD8WHU9</accession>
<name>A0AAD8WHU9_LOLMU</name>
<keyword evidence="3" id="KW-1185">Reference proteome</keyword>
<evidence type="ECO:0000256" key="1">
    <source>
        <dbReference type="SAM" id="MobiDB-lite"/>
    </source>
</evidence>
<gene>
    <name evidence="2" type="ORF">QYE76_051376</name>
</gene>
<organism evidence="2 3">
    <name type="scientific">Lolium multiflorum</name>
    <name type="common">Italian ryegrass</name>
    <name type="synonym">Lolium perenne subsp. multiflorum</name>
    <dbReference type="NCBI Taxonomy" id="4521"/>
    <lineage>
        <taxon>Eukaryota</taxon>
        <taxon>Viridiplantae</taxon>
        <taxon>Streptophyta</taxon>
        <taxon>Embryophyta</taxon>
        <taxon>Tracheophyta</taxon>
        <taxon>Spermatophyta</taxon>
        <taxon>Magnoliopsida</taxon>
        <taxon>Liliopsida</taxon>
        <taxon>Poales</taxon>
        <taxon>Poaceae</taxon>
        <taxon>BOP clade</taxon>
        <taxon>Pooideae</taxon>
        <taxon>Poodae</taxon>
        <taxon>Poeae</taxon>
        <taxon>Poeae Chloroplast Group 2 (Poeae type)</taxon>
        <taxon>Loliodinae</taxon>
        <taxon>Loliinae</taxon>
        <taxon>Lolium</taxon>
    </lineage>
</organism>
<dbReference type="AlphaFoldDB" id="A0AAD8WHU9"/>
<feature type="compositionally biased region" description="Low complexity" evidence="1">
    <location>
        <begin position="102"/>
        <end position="116"/>
    </location>
</feature>
<evidence type="ECO:0000313" key="3">
    <source>
        <dbReference type="Proteomes" id="UP001231189"/>
    </source>
</evidence>